<gene>
    <name evidence="2" type="ORF">H8R27_14575</name>
</gene>
<dbReference type="EMBL" id="JACRUN010000011">
    <property type="protein sequence ID" value="MBC5836113.1"/>
    <property type="molecule type" value="Genomic_DNA"/>
</dbReference>
<feature type="transmembrane region" description="Helical" evidence="1">
    <location>
        <begin position="147"/>
        <end position="169"/>
    </location>
</feature>
<protein>
    <submittedName>
        <fullName evidence="2">DUF4199 domain-containing protein</fullName>
    </submittedName>
</protein>
<keyword evidence="1" id="KW-1133">Transmembrane helix</keyword>
<keyword evidence="1" id="KW-0472">Membrane</keyword>
<feature type="transmembrane region" description="Helical" evidence="1">
    <location>
        <begin position="12"/>
        <end position="31"/>
    </location>
</feature>
<dbReference type="Proteomes" id="UP000605990">
    <property type="component" value="Unassembled WGS sequence"/>
</dbReference>
<organism evidence="2 3">
    <name type="scientific">Flavobacterium bernardetii</name>
    <dbReference type="NCBI Taxonomy" id="2813823"/>
    <lineage>
        <taxon>Bacteria</taxon>
        <taxon>Pseudomonadati</taxon>
        <taxon>Bacteroidota</taxon>
        <taxon>Flavobacteriia</taxon>
        <taxon>Flavobacteriales</taxon>
        <taxon>Flavobacteriaceae</taxon>
        <taxon>Flavobacterium</taxon>
    </lineage>
</organism>
<evidence type="ECO:0000313" key="2">
    <source>
        <dbReference type="EMBL" id="MBC5836113.1"/>
    </source>
</evidence>
<proteinExistence type="predicted"/>
<dbReference type="Pfam" id="PF13858">
    <property type="entry name" value="DUF4199"/>
    <property type="match status" value="1"/>
</dbReference>
<evidence type="ECO:0000256" key="1">
    <source>
        <dbReference type="SAM" id="Phobius"/>
    </source>
</evidence>
<feature type="transmembrane region" description="Helical" evidence="1">
    <location>
        <begin position="77"/>
        <end position="96"/>
    </location>
</feature>
<reference evidence="2 3" key="1">
    <citation type="submission" date="2020-08" db="EMBL/GenBank/DDBJ databases">
        <title>Description of novel Flavobacterium F-408 isolate.</title>
        <authorList>
            <person name="Saticioglu I.B."/>
            <person name="Duman M."/>
            <person name="Altun S."/>
        </authorList>
    </citation>
    <scope>NUCLEOTIDE SEQUENCE [LARGE SCALE GENOMIC DNA]</scope>
    <source>
        <strain evidence="2 3">F-408</strain>
    </source>
</reference>
<dbReference type="InterPro" id="IPR025250">
    <property type="entry name" value="DUF4199"/>
</dbReference>
<evidence type="ECO:0000313" key="3">
    <source>
        <dbReference type="Proteomes" id="UP000605990"/>
    </source>
</evidence>
<name>A0ABR7J267_9FLAO</name>
<comment type="caution">
    <text evidence="2">The sequence shown here is derived from an EMBL/GenBank/DDBJ whole genome shotgun (WGS) entry which is preliminary data.</text>
</comment>
<sequence length="177" mass="19775">MMNEAIKKNGIKFGIISAVISIVLTVLMYAIDINLFANSWIGIGMVFFYLALGIYVVSTTKKEMGGTINFKEAFTVYFLYSVIGIVIANIFNYILFNFIDPSAKEQILEITINKTVEMMQKFDTPKDILKETIKGMKENDQYSIANIIKGSAMGIVFSSIIGLIIAAIMKSKTTYNE</sequence>
<keyword evidence="1" id="KW-0812">Transmembrane</keyword>
<feature type="transmembrane region" description="Helical" evidence="1">
    <location>
        <begin position="37"/>
        <end position="57"/>
    </location>
</feature>
<keyword evidence="3" id="KW-1185">Reference proteome</keyword>
<accession>A0ABR7J267</accession>